<comment type="similarity">
    <text evidence="2">Belongs to the serine/threonine dehydratase family.</text>
</comment>
<keyword evidence="7" id="KW-1185">Reference proteome</keyword>
<dbReference type="Pfam" id="PF00291">
    <property type="entry name" value="PALP"/>
    <property type="match status" value="1"/>
</dbReference>
<proteinExistence type="inferred from homology"/>
<dbReference type="GO" id="GO:0030170">
    <property type="term" value="F:pyridoxal phosphate binding"/>
    <property type="evidence" value="ECO:0007669"/>
    <property type="project" value="TreeGrafter"/>
</dbReference>
<keyword evidence="3" id="KW-0663">Pyridoxal phosphate</keyword>
<dbReference type="InterPro" id="IPR036052">
    <property type="entry name" value="TrpB-like_PALP_sf"/>
</dbReference>
<dbReference type="GO" id="GO:0070179">
    <property type="term" value="P:D-serine biosynthetic process"/>
    <property type="evidence" value="ECO:0007669"/>
    <property type="project" value="TreeGrafter"/>
</dbReference>
<dbReference type="GO" id="GO:0005524">
    <property type="term" value="F:ATP binding"/>
    <property type="evidence" value="ECO:0007669"/>
    <property type="project" value="TreeGrafter"/>
</dbReference>
<accession>A0A2T0XQR9</accession>
<reference evidence="6 7" key="1">
    <citation type="submission" date="2018-07" db="EMBL/GenBank/DDBJ databases">
        <title>Freshwater and sediment microbial communities from various areas in North America, analyzing microbe dynamics in response to fracking.</title>
        <authorList>
            <person name="Lamendella R."/>
        </authorList>
    </citation>
    <scope>NUCLEOTIDE SEQUENCE [LARGE SCALE GENOMIC DNA]</scope>
    <source>
        <strain evidence="6 7">160A</strain>
    </source>
</reference>
<evidence type="ECO:0000313" key="7">
    <source>
        <dbReference type="Proteomes" id="UP000252733"/>
    </source>
</evidence>
<dbReference type="GO" id="GO:0000287">
    <property type="term" value="F:magnesium ion binding"/>
    <property type="evidence" value="ECO:0007669"/>
    <property type="project" value="TreeGrafter"/>
</dbReference>
<dbReference type="InterPro" id="IPR001926">
    <property type="entry name" value="TrpB-like_PALP"/>
</dbReference>
<dbReference type="RefSeq" id="WP_258176573.1">
    <property type="nucleotide sequence ID" value="NZ_PVTS01000003.1"/>
</dbReference>
<dbReference type="FunFam" id="3.40.50.1100:FF:000005">
    <property type="entry name" value="Threonine dehydratase catabolic"/>
    <property type="match status" value="1"/>
</dbReference>
<sequence length="317" mass="34131">MNYFQDILKARQRIAPFVERTPVITSQSLNRLLDAEIWFKLENQQKAGAFKFRGATNAVQNLSEEDAKRGVATHSSGNHAAALALAAKNRGIPAYIVMPENAPEIKVENVRKFGGQITFCKPTLQAREDTLLEVTAKTGALFIPPYDCYDVICGQGTAAVELIEEAGPFDILMTPVGGGGLLSGSAVAAKNMFSETLVVAGEPLEADDACRSLKAGEIIPADNPQTIADGLKTSLGKLNFEIISQYVDEILTARESSIRAAMVLLRKQVGIMAEPSSAVPLAAITENREFFRGKKIGIIISGGNISETLFYKLTKGL</sequence>
<evidence type="ECO:0000256" key="2">
    <source>
        <dbReference type="ARBA" id="ARBA00010869"/>
    </source>
</evidence>
<dbReference type="STRING" id="1168289.GCA_000259075_00218"/>
<gene>
    <name evidence="6" type="ORF">DFO77_10190</name>
</gene>
<dbReference type="GO" id="GO:0018114">
    <property type="term" value="F:threonine racemase activity"/>
    <property type="evidence" value="ECO:0007669"/>
    <property type="project" value="TreeGrafter"/>
</dbReference>
<comment type="caution">
    <text evidence="6">The sequence shown here is derived from an EMBL/GenBank/DDBJ whole genome shotgun (WGS) entry which is preliminary data.</text>
</comment>
<dbReference type="SUPFAM" id="SSF53686">
    <property type="entry name" value="Tryptophan synthase beta subunit-like PLP-dependent enzymes"/>
    <property type="match status" value="1"/>
</dbReference>
<dbReference type="Gene3D" id="3.40.50.1100">
    <property type="match status" value="2"/>
</dbReference>
<comment type="cofactor">
    <cofactor evidence="1">
        <name>pyridoxal 5'-phosphate</name>
        <dbReference type="ChEBI" id="CHEBI:597326"/>
    </cofactor>
</comment>
<evidence type="ECO:0000313" key="6">
    <source>
        <dbReference type="EMBL" id="RCW39321.1"/>
    </source>
</evidence>
<dbReference type="PANTHER" id="PTHR43050:SF1">
    <property type="entry name" value="SERINE RACEMASE"/>
    <property type="match status" value="1"/>
</dbReference>
<dbReference type="Proteomes" id="UP000252733">
    <property type="component" value="Unassembled WGS sequence"/>
</dbReference>
<organism evidence="6 7">
    <name type="scientific">Marinilabilia salmonicolor</name>
    <dbReference type="NCBI Taxonomy" id="989"/>
    <lineage>
        <taxon>Bacteria</taxon>
        <taxon>Pseudomonadati</taxon>
        <taxon>Bacteroidota</taxon>
        <taxon>Bacteroidia</taxon>
        <taxon>Marinilabiliales</taxon>
        <taxon>Marinilabiliaceae</taxon>
        <taxon>Marinilabilia</taxon>
    </lineage>
</organism>
<dbReference type="GO" id="GO:0003941">
    <property type="term" value="F:L-serine ammonia-lyase activity"/>
    <property type="evidence" value="ECO:0007669"/>
    <property type="project" value="TreeGrafter"/>
</dbReference>
<evidence type="ECO:0000259" key="5">
    <source>
        <dbReference type="Pfam" id="PF00291"/>
    </source>
</evidence>
<dbReference type="EMBL" id="QPIZ01000001">
    <property type="protein sequence ID" value="RCW39321.1"/>
    <property type="molecule type" value="Genomic_DNA"/>
</dbReference>
<evidence type="ECO:0000256" key="4">
    <source>
        <dbReference type="ARBA" id="ARBA00023239"/>
    </source>
</evidence>
<name>A0A2T0XQR9_9BACT</name>
<feature type="domain" description="Tryptophan synthase beta chain-like PALP" evidence="5">
    <location>
        <begin position="15"/>
        <end position="302"/>
    </location>
</feature>
<evidence type="ECO:0000256" key="1">
    <source>
        <dbReference type="ARBA" id="ARBA00001933"/>
    </source>
</evidence>
<dbReference type="PANTHER" id="PTHR43050">
    <property type="entry name" value="SERINE / THREONINE RACEMASE FAMILY MEMBER"/>
    <property type="match status" value="1"/>
</dbReference>
<protein>
    <submittedName>
        <fullName evidence="6">Threonine dehydratase</fullName>
    </submittedName>
</protein>
<dbReference type="AlphaFoldDB" id="A0A2T0XQR9"/>
<evidence type="ECO:0000256" key="3">
    <source>
        <dbReference type="ARBA" id="ARBA00022898"/>
    </source>
</evidence>
<dbReference type="CDD" id="cd01562">
    <property type="entry name" value="Thr-dehyd"/>
    <property type="match status" value="1"/>
</dbReference>
<keyword evidence="4" id="KW-0456">Lyase</keyword>
<dbReference type="GO" id="GO:0030378">
    <property type="term" value="F:serine racemase activity"/>
    <property type="evidence" value="ECO:0007669"/>
    <property type="project" value="TreeGrafter"/>
</dbReference>